<feature type="region of interest" description="Disordered" evidence="1">
    <location>
        <begin position="116"/>
        <end position="148"/>
    </location>
</feature>
<dbReference type="InterPro" id="IPR032710">
    <property type="entry name" value="NTF2-like_dom_sf"/>
</dbReference>
<evidence type="ECO:0000256" key="1">
    <source>
        <dbReference type="SAM" id="MobiDB-lite"/>
    </source>
</evidence>
<keyword evidence="3" id="KW-1185">Reference proteome</keyword>
<proteinExistence type="predicted"/>
<dbReference type="NCBIfam" id="TIGR02246">
    <property type="entry name" value="SgcJ/EcaC family oxidoreductase"/>
    <property type="match status" value="1"/>
</dbReference>
<organism evidence="2 3">
    <name type="scientific">Streptomyces bikiniensis</name>
    <dbReference type="NCBI Taxonomy" id="1896"/>
    <lineage>
        <taxon>Bacteria</taxon>
        <taxon>Bacillati</taxon>
        <taxon>Actinomycetota</taxon>
        <taxon>Actinomycetes</taxon>
        <taxon>Kitasatosporales</taxon>
        <taxon>Streptomycetaceae</taxon>
        <taxon>Streptomyces</taxon>
    </lineage>
</organism>
<comment type="caution">
    <text evidence="2">The sequence shown here is derived from an EMBL/GenBank/DDBJ whole genome shotgun (WGS) entry which is preliminary data.</text>
</comment>
<dbReference type="Gene3D" id="3.10.450.50">
    <property type="match status" value="1"/>
</dbReference>
<reference evidence="2 3" key="1">
    <citation type="submission" date="2024-10" db="EMBL/GenBank/DDBJ databases">
        <title>The Natural Products Discovery Center: Release of the First 8490 Sequenced Strains for Exploring Actinobacteria Biosynthetic Diversity.</title>
        <authorList>
            <person name="Kalkreuter E."/>
            <person name="Kautsar S.A."/>
            <person name="Yang D."/>
            <person name="Bader C.D."/>
            <person name="Teijaro C.N."/>
            <person name="Fluegel L."/>
            <person name="Davis C.M."/>
            <person name="Simpson J.R."/>
            <person name="Lauterbach L."/>
            <person name="Steele A.D."/>
            <person name="Gui C."/>
            <person name="Meng S."/>
            <person name="Li G."/>
            <person name="Viehrig K."/>
            <person name="Ye F."/>
            <person name="Su P."/>
            <person name="Kiefer A.F."/>
            <person name="Nichols A."/>
            <person name="Cepeda A.J."/>
            <person name="Yan W."/>
            <person name="Fan B."/>
            <person name="Jiang Y."/>
            <person name="Adhikari A."/>
            <person name="Zheng C.-J."/>
            <person name="Schuster L."/>
            <person name="Cowan T.M."/>
            <person name="Smanski M.J."/>
            <person name="Chevrette M.G."/>
            <person name="De Carvalho L.P.S."/>
            <person name="Shen B."/>
        </authorList>
    </citation>
    <scope>NUCLEOTIDE SEQUENCE [LARGE SCALE GENOMIC DNA]</scope>
    <source>
        <strain evidence="2 3">NPDC053346</strain>
    </source>
</reference>
<evidence type="ECO:0000313" key="2">
    <source>
        <dbReference type="EMBL" id="MFI9122301.1"/>
    </source>
</evidence>
<gene>
    <name evidence="2" type="ORF">ACIGW0_23355</name>
</gene>
<evidence type="ECO:0000313" key="3">
    <source>
        <dbReference type="Proteomes" id="UP001614391"/>
    </source>
</evidence>
<dbReference type="Proteomes" id="UP001614391">
    <property type="component" value="Unassembled WGS sequence"/>
</dbReference>
<dbReference type="InterPro" id="IPR011944">
    <property type="entry name" value="Steroid_delta5-4_isomerase"/>
</dbReference>
<name>A0ABW8CZP2_STRBI</name>
<feature type="compositionally biased region" description="Polar residues" evidence="1">
    <location>
        <begin position="73"/>
        <end position="103"/>
    </location>
</feature>
<dbReference type="SUPFAM" id="SSF54427">
    <property type="entry name" value="NTF2-like"/>
    <property type="match status" value="1"/>
</dbReference>
<protein>
    <submittedName>
        <fullName evidence="2">SgcJ/EcaC family oxidoreductase</fullName>
    </submittedName>
</protein>
<sequence>MVHMTAESASRAADIEAIDQLAATVEHSQQNKDPEEFLSPFHSDVIWTTAHGKVLIGLDAISEFTHKALPRQAATTRSPTRWSTCSSSAPTSGQSRSVRATSGVSATRARIAAAAARTRSNSVSTGSAASPGLLRARPPAGAQLRERSRPRLECTAPHFPSGRGPRRDTRAWSWSNGVPALAERLAQLVLGDDRPGAQAGVGRVAPPPPARRNAHLYLGHSEGVRTRRR</sequence>
<accession>A0ABW8CZP2</accession>
<dbReference type="EMBL" id="JBITYT010000010">
    <property type="protein sequence ID" value="MFI9122301.1"/>
    <property type="molecule type" value="Genomic_DNA"/>
</dbReference>
<feature type="region of interest" description="Disordered" evidence="1">
    <location>
        <begin position="197"/>
        <end position="229"/>
    </location>
</feature>
<dbReference type="RefSeq" id="WP_399617969.1">
    <property type="nucleotide sequence ID" value="NZ_JBITYT010000010.1"/>
</dbReference>
<feature type="region of interest" description="Disordered" evidence="1">
    <location>
        <begin position="70"/>
        <end position="103"/>
    </location>
</feature>